<dbReference type="Proteomes" id="UP000191663">
    <property type="component" value="Unassembled WGS sequence"/>
</dbReference>
<protein>
    <submittedName>
        <fullName evidence="1">Uncharacterized protein</fullName>
    </submittedName>
</protein>
<evidence type="ECO:0000313" key="2">
    <source>
        <dbReference type="Proteomes" id="UP000191663"/>
    </source>
</evidence>
<evidence type="ECO:0000313" key="1">
    <source>
        <dbReference type="EMBL" id="OPX18341.1"/>
    </source>
</evidence>
<accession>A0A1V4QH52</accession>
<dbReference type="EMBL" id="MUKB01000021">
    <property type="protein sequence ID" value="OPX18341.1"/>
    <property type="molecule type" value="Genomic_DNA"/>
</dbReference>
<proteinExistence type="predicted"/>
<name>A0A1V4QH52_UNCW3</name>
<organism evidence="1 2">
    <name type="scientific">candidate division WOR-3 bacterium 4484_100</name>
    <dbReference type="NCBI Taxonomy" id="1936077"/>
    <lineage>
        <taxon>Bacteria</taxon>
        <taxon>Bacteria division WOR-3</taxon>
    </lineage>
</organism>
<sequence>MKKLIICLAILILPLLAEEHSLGLVVGFEGNSLILVDGLKVKLPDNSLVSFIGENNQTFDAAKLPFPFTATLVTTEQTSGTAFTSGSGAVKNVTIKIHKLFKVENGRLVEKLE</sequence>
<reference evidence="2" key="1">
    <citation type="submission" date="2017-01" db="EMBL/GenBank/DDBJ databases">
        <title>Novel pathways for hydrocarbon cycling and metabolic interdependencies in hydrothermal sediment communities.</title>
        <authorList>
            <person name="Dombrowski N."/>
            <person name="Seitz K."/>
            <person name="Teske A."/>
            <person name="Baker B."/>
        </authorList>
    </citation>
    <scope>NUCLEOTIDE SEQUENCE [LARGE SCALE GENOMIC DNA]</scope>
</reference>
<comment type="caution">
    <text evidence="1">The sequence shown here is derived from an EMBL/GenBank/DDBJ whole genome shotgun (WGS) entry which is preliminary data.</text>
</comment>
<dbReference type="AlphaFoldDB" id="A0A1V4QH52"/>
<gene>
    <name evidence="1" type="ORF">BXT86_01680</name>
</gene>